<dbReference type="GO" id="GO:0019323">
    <property type="term" value="P:pentose catabolic process"/>
    <property type="evidence" value="ECO:0007669"/>
    <property type="project" value="TreeGrafter"/>
</dbReference>
<gene>
    <name evidence="4" type="ORF">BIV18_09355</name>
</gene>
<dbReference type="InterPro" id="IPR001303">
    <property type="entry name" value="Aldolase_II/adducin_N"/>
</dbReference>
<feature type="domain" description="Class II aldolase/adducin N-terminal" evidence="3">
    <location>
        <begin position="5"/>
        <end position="182"/>
    </location>
</feature>
<dbReference type="AlphaFoldDB" id="A0A1U7M202"/>
<dbReference type="SMART" id="SM01007">
    <property type="entry name" value="Aldolase_II"/>
    <property type="match status" value="1"/>
</dbReference>
<dbReference type="PANTHER" id="PTHR22789:SF0">
    <property type="entry name" value="3-OXO-TETRONATE 4-PHOSPHATE DECARBOXYLASE-RELATED"/>
    <property type="match status" value="1"/>
</dbReference>
<evidence type="ECO:0000259" key="3">
    <source>
        <dbReference type="SMART" id="SM01007"/>
    </source>
</evidence>
<dbReference type="GO" id="GO:0016832">
    <property type="term" value="F:aldehyde-lyase activity"/>
    <property type="evidence" value="ECO:0007669"/>
    <property type="project" value="TreeGrafter"/>
</dbReference>
<reference evidence="4 5" key="1">
    <citation type="journal article" date="2016" name="Appl. Environ. Microbiol.">
        <title>Function and Phylogeny of Bacterial Butyryl Coenzyme A:Acetate Transferases and Their Diversity in the Proximal Colon of Swine.</title>
        <authorList>
            <person name="Trachsel J."/>
            <person name="Bayles D.O."/>
            <person name="Looft T."/>
            <person name="Levine U.Y."/>
            <person name="Allen H.K."/>
        </authorList>
    </citation>
    <scope>NUCLEOTIDE SEQUENCE [LARGE SCALE GENOMIC DNA]</scope>
    <source>
        <strain evidence="4 5">35-6-1</strain>
    </source>
</reference>
<evidence type="ECO:0000256" key="1">
    <source>
        <dbReference type="ARBA" id="ARBA00022723"/>
    </source>
</evidence>
<comment type="caution">
    <text evidence="4">The sequence shown here is derived from an EMBL/GenBank/DDBJ whole genome shotgun (WGS) entry which is preliminary data.</text>
</comment>
<dbReference type="InterPro" id="IPR050197">
    <property type="entry name" value="Aldolase_class_II_sugar_metab"/>
</dbReference>
<dbReference type="GO" id="GO:0005829">
    <property type="term" value="C:cytosol"/>
    <property type="evidence" value="ECO:0007669"/>
    <property type="project" value="TreeGrafter"/>
</dbReference>
<keyword evidence="2" id="KW-0456">Lyase</keyword>
<dbReference type="STRING" id="1465756.BIV18_09355"/>
<dbReference type="Proteomes" id="UP000187166">
    <property type="component" value="Unassembled WGS sequence"/>
</dbReference>
<dbReference type="EMBL" id="MJIH01000001">
    <property type="protein sequence ID" value="OLR65702.1"/>
    <property type="molecule type" value="Genomic_DNA"/>
</dbReference>
<dbReference type="PANTHER" id="PTHR22789">
    <property type="entry name" value="FUCULOSE PHOSPHATE ALDOLASE"/>
    <property type="match status" value="1"/>
</dbReference>
<dbReference type="InterPro" id="IPR036409">
    <property type="entry name" value="Aldolase_II/adducin_N_sf"/>
</dbReference>
<evidence type="ECO:0000256" key="2">
    <source>
        <dbReference type="ARBA" id="ARBA00023239"/>
    </source>
</evidence>
<organism evidence="4 5">
    <name type="scientific">Peptoniphilus porci</name>
    <dbReference type="NCBI Taxonomy" id="2652280"/>
    <lineage>
        <taxon>Bacteria</taxon>
        <taxon>Bacillati</taxon>
        <taxon>Bacillota</taxon>
        <taxon>Tissierellia</taxon>
        <taxon>Tissierellales</taxon>
        <taxon>Peptoniphilaceae</taxon>
        <taxon>Peptoniphilus</taxon>
    </lineage>
</organism>
<evidence type="ECO:0000313" key="5">
    <source>
        <dbReference type="Proteomes" id="UP000187166"/>
    </source>
</evidence>
<protein>
    <submittedName>
        <fullName evidence="4">Aldolase</fullName>
    </submittedName>
</protein>
<keyword evidence="1" id="KW-0479">Metal-binding</keyword>
<keyword evidence="5" id="KW-1185">Reference proteome</keyword>
<dbReference type="SUPFAM" id="SSF53639">
    <property type="entry name" value="AraD/HMP-PK domain-like"/>
    <property type="match status" value="1"/>
</dbReference>
<dbReference type="Pfam" id="PF00596">
    <property type="entry name" value="Aldolase_II"/>
    <property type="match status" value="1"/>
</dbReference>
<dbReference type="GO" id="GO:0046872">
    <property type="term" value="F:metal ion binding"/>
    <property type="evidence" value="ECO:0007669"/>
    <property type="project" value="UniProtKB-KW"/>
</dbReference>
<accession>A0A1U7M202</accession>
<sequence length="195" mass="21853">MNYRKLLVKYGKKLLDKNLVAGTSGNLSLRGEDDDIFYITPSGMDYLEISEEDIVKINFDGKTIEGNKKPSSEWQMHSEIYKNYPNYNAIVHTHSPIATAFSVCNKKIPMILIEMEAFLGGEIEVAPFQEAGSLELAKSILPYLKKSNSCLMANHGVVCCGIDLNRAFLSAEYLEDAAKIYYYSLNIGHPKIISK</sequence>
<proteinExistence type="predicted"/>
<evidence type="ECO:0000313" key="4">
    <source>
        <dbReference type="EMBL" id="OLR65702.1"/>
    </source>
</evidence>
<dbReference type="Gene3D" id="3.40.225.10">
    <property type="entry name" value="Class II aldolase/adducin N-terminal domain"/>
    <property type="match status" value="1"/>
</dbReference>
<name>A0A1U7M202_9FIRM</name>